<dbReference type="Gene3D" id="1.20.1090.10">
    <property type="entry name" value="Dehydroquinate synthase-like - alpha domain"/>
    <property type="match status" value="1"/>
</dbReference>
<evidence type="ECO:0000256" key="2">
    <source>
        <dbReference type="ARBA" id="ARBA00023002"/>
    </source>
</evidence>
<dbReference type="CDD" id="cd08182">
    <property type="entry name" value="HEPD"/>
    <property type="match status" value="1"/>
</dbReference>
<keyword evidence="2 5" id="KW-0560">Oxidoreductase</keyword>
<dbReference type="Gene3D" id="3.40.50.1970">
    <property type="match status" value="1"/>
</dbReference>
<dbReference type="FunFam" id="3.40.50.1970:FF:000003">
    <property type="entry name" value="Alcohol dehydrogenase, iron-containing"/>
    <property type="match status" value="1"/>
</dbReference>
<feature type="domain" description="Alcohol dehydrogenase iron-type/glycerol dehydrogenase GldA" evidence="3">
    <location>
        <begin position="9"/>
        <end position="173"/>
    </location>
</feature>
<dbReference type="InterPro" id="IPR056798">
    <property type="entry name" value="ADH_Fe_C"/>
</dbReference>
<evidence type="ECO:0000256" key="1">
    <source>
        <dbReference type="ARBA" id="ARBA00007358"/>
    </source>
</evidence>
<dbReference type="GO" id="GO:0046872">
    <property type="term" value="F:metal ion binding"/>
    <property type="evidence" value="ECO:0007669"/>
    <property type="project" value="InterPro"/>
</dbReference>
<dbReference type="PANTHER" id="PTHR11496">
    <property type="entry name" value="ALCOHOL DEHYDROGENASE"/>
    <property type="match status" value="1"/>
</dbReference>
<gene>
    <name evidence="5" type="primary">phpC</name>
    <name evidence="5" type="ORF">DF168_01277</name>
</gene>
<evidence type="ECO:0000259" key="4">
    <source>
        <dbReference type="Pfam" id="PF25137"/>
    </source>
</evidence>
<sequence>MQIESQIQDVHFGEGAIAKVSAILNQLGVRKVFLVADEPAYDVSGAANELETLFADYGIDRFSGFKPNPKLEDIQRGIQQFCGSNPDVLIAVGGGTAIDLAKLIGTLANHQADPRKMITGLYNIEKNGPPLIAIPTSAGTGSEATHFAVAYVDSQKYSVADSRLLPSHVVIDPRLTHSLPAGITAASGLDAFCQSVESIWAVGATDESIRYASESVHLALANLLHCVQHPTPEARMAMCRAAYLSGKAINISKTTAPHAISYAITTRFGLPHGLAVALTLGEILKFNASVRSTDCTDPRGAGHVQARIAFLLELLDQPTAERAAGRIQSLMESVGAPLQLRDAGILVEDEFTWIAEQVNVERLSNNPRKLAHRDIEKILQKIS</sequence>
<dbReference type="AlphaFoldDB" id="A0A2Z4AG94"/>
<dbReference type="EMBL" id="CP029803">
    <property type="protein sequence ID" value="AWT60076.1"/>
    <property type="molecule type" value="Genomic_DNA"/>
</dbReference>
<dbReference type="Proteomes" id="UP000247465">
    <property type="component" value="Chromosome"/>
</dbReference>
<reference evidence="5 6" key="1">
    <citation type="submission" date="2018-06" db="EMBL/GenBank/DDBJ databases">
        <title>Draft Genome Sequence of a Novel Marine Bacterium Related to the Verrucomicrobia.</title>
        <authorList>
            <person name="Vosseberg J."/>
            <person name="Martijn J."/>
            <person name="Ettema T.J.G."/>
        </authorList>
    </citation>
    <scope>NUCLEOTIDE SEQUENCE [LARGE SCALE GENOMIC DNA]</scope>
    <source>
        <strain evidence="5">TARA_B100001123</strain>
    </source>
</reference>
<dbReference type="Pfam" id="PF00465">
    <property type="entry name" value="Fe-ADH"/>
    <property type="match status" value="1"/>
</dbReference>
<dbReference type="Pfam" id="PF25137">
    <property type="entry name" value="ADH_Fe_C"/>
    <property type="match status" value="1"/>
</dbReference>
<dbReference type="PROSITE" id="PS00913">
    <property type="entry name" value="ADH_IRON_1"/>
    <property type="match status" value="1"/>
</dbReference>
<dbReference type="InterPro" id="IPR035873">
    <property type="entry name" value="PhpC"/>
</dbReference>
<dbReference type="KEGG" id="mtar:DF168_01277"/>
<dbReference type="InterPro" id="IPR001670">
    <property type="entry name" value="ADH_Fe/GldA"/>
</dbReference>
<protein>
    <submittedName>
        <fullName evidence="5">Phosphonoacetaldehyde reductase</fullName>
        <ecNumber evidence="5">1.1.1.309</ecNumber>
    </submittedName>
</protein>
<accession>A0A2Z4AG94</accession>
<proteinExistence type="inferred from homology"/>
<organism evidence="5 6">
    <name type="scientific">Candidatus Moanibacter tarae</name>
    <dbReference type="NCBI Taxonomy" id="2200854"/>
    <lineage>
        <taxon>Bacteria</taxon>
        <taxon>Pseudomonadati</taxon>
        <taxon>Verrucomicrobiota</taxon>
        <taxon>Opitutia</taxon>
        <taxon>Puniceicoccales</taxon>
        <taxon>Puniceicoccales incertae sedis</taxon>
        <taxon>Candidatus Moanibacter</taxon>
    </lineage>
</organism>
<evidence type="ECO:0000313" key="6">
    <source>
        <dbReference type="Proteomes" id="UP000247465"/>
    </source>
</evidence>
<dbReference type="SUPFAM" id="SSF56796">
    <property type="entry name" value="Dehydroquinate synthase-like"/>
    <property type="match status" value="1"/>
</dbReference>
<dbReference type="InterPro" id="IPR018211">
    <property type="entry name" value="ADH_Fe_CS"/>
</dbReference>
<comment type="similarity">
    <text evidence="1">Belongs to the iron-containing alcohol dehydrogenase family.</text>
</comment>
<evidence type="ECO:0000313" key="5">
    <source>
        <dbReference type="EMBL" id="AWT60076.1"/>
    </source>
</evidence>
<dbReference type="GO" id="GO:0004022">
    <property type="term" value="F:alcohol dehydrogenase (NAD+) activity"/>
    <property type="evidence" value="ECO:0007669"/>
    <property type="project" value="TreeGrafter"/>
</dbReference>
<evidence type="ECO:0000259" key="3">
    <source>
        <dbReference type="Pfam" id="PF00465"/>
    </source>
</evidence>
<dbReference type="InterPro" id="IPR039697">
    <property type="entry name" value="Alcohol_dehydrogenase_Fe"/>
</dbReference>
<dbReference type="EC" id="1.1.1.309" evidence="5"/>
<dbReference type="GO" id="GO:0017000">
    <property type="term" value="P:antibiotic biosynthetic process"/>
    <property type="evidence" value="ECO:0007669"/>
    <property type="project" value="InterPro"/>
</dbReference>
<name>A0A2Z4AG94_9BACT</name>
<feature type="domain" description="Fe-containing alcohol dehydrogenase-like C-terminal" evidence="4">
    <location>
        <begin position="184"/>
        <end position="381"/>
    </location>
</feature>
<dbReference type="PANTHER" id="PTHR11496:SF103">
    <property type="entry name" value="DEHYDROGENASE, PUTATIVE-RELATED"/>
    <property type="match status" value="1"/>
</dbReference>